<feature type="region of interest" description="Disordered" evidence="1">
    <location>
        <begin position="264"/>
        <end position="287"/>
    </location>
</feature>
<keyword evidence="2" id="KW-0472">Membrane</keyword>
<dbReference type="Proteomes" id="UP000232323">
    <property type="component" value="Unassembled WGS sequence"/>
</dbReference>
<keyword evidence="4" id="KW-1185">Reference proteome</keyword>
<evidence type="ECO:0000313" key="4">
    <source>
        <dbReference type="Proteomes" id="UP000232323"/>
    </source>
</evidence>
<evidence type="ECO:0000313" key="3">
    <source>
        <dbReference type="EMBL" id="GAX80695.1"/>
    </source>
</evidence>
<sequence>MCCTHITCYSYYTSTSRLIPYYVLHSYYLLLLHINFLKQLHLLADAYCSNVAAALAADSAVSSYSEAASASGAAIMDDDGFVSEEAAKVAAALAAGTYKPSALDDPGFEVWAGFIAGVIPFAIGSWEFGKRIIIQQRCKQCSGKGLVPSAKEGAKYMRKCPQCGGFFPWVSWKLFLTSTAAPGNGGPLQFPKGQEGKLFYEVPPLDQEDRAEATNHNPLTQIPASHNPLSTPTSALQGEQHDDHITMSAPSHNAGNIVLSSGSTECCTGHNNSRDESSDNNNSSCTQVAAAVTATPRSGVGALKQQQ</sequence>
<comment type="caution">
    <text evidence="3">The sequence shown here is derived from an EMBL/GenBank/DDBJ whole genome shotgun (WGS) entry which is preliminary data.</text>
</comment>
<dbReference type="PANTHER" id="PTHR36809">
    <property type="entry name" value="TRANSMEMBRANE PROTEIN"/>
    <property type="match status" value="1"/>
</dbReference>
<accession>A0A250XC79</accession>
<proteinExistence type="predicted"/>
<keyword evidence="2" id="KW-1133">Transmembrane helix</keyword>
<dbReference type="EMBL" id="BEGY01000055">
    <property type="protein sequence ID" value="GAX80695.1"/>
    <property type="molecule type" value="Genomic_DNA"/>
</dbReference>
<dbReference type="PANTHER" id="PTHR36809:SF1">
    <property type="entry name" value="TRANSMEMBRANE PROTEIN"/>
    <property type="match status" value="1"/>
</dbReference>
<dbReference type="OrthoDB" id="2018625at2759"/>
<evidence type="ECO:0000256" key="1">
    <source>
        <dbReference type="SAM" id="MobiDB-lite"/>
    </source>
</evidence>
<feature type="transmembrane region" description="Helical" evidence="2">
    <location>
        <begin position="19"/>
        <end position="37"/>
    </location>
</feature>
<protein>
    <submittedName>
        <fullName evidence="3">Uncharacterized protein</fullName>
    </submittedName>
</protein>
<gene>
    <name evidence="3" type="ORF">CEUSTIGMA_g8130.t1</name>
</gene>
<name>A0A250XC79_9CHLO</name>
<reference evidence="3 4" key="1">
    <citation type="submission" date="2017-08" db="EMBL/GenBank/DDBJ databases">
        <title>Acidophilic green algal genome provides insights into adaptation to an acidic environment.</title>
        <authorList>
            <person name="Hirooka S."/>
            <person name="Hirose Y."/>
            <person name="Kanesaki Y."/>
            <person name="Higuchi S."/>
            <person name="Fujiwara T."/>
            <person name="Onuma R."/>
            <person name="Era A."/>
            <person name="Ohbayashi R."/>
            <person name="Uzuka A."/>
            <person name="Nozaki H."/>
            <person name="Yoshikawa H."/>
            <person name="Miyagishima S.Y."/>
        </authorList>
    </citation>
    <scope>NUCLEOTIDE SEQUENCE [LARGE SCALE GENOMIC DNA]</scope>
    <source>
        <strain evidence="3 4">NIES-2499</strain>
    </source>
</reference>
<evidence type="ECO:0000256" key="2">
    <source>
        <dbReference type="SAM" id="Phobius"/>
    </source>
</evidence>
<keyword evidence="2" id="KW-0812">Transmembrane</keyword>
<organism evidence="3 4">
    <name type="scientific">Chlamydomonas eustigma</name>
    <dbReference type="NCBI Taxonomy" id="1157962"/>
    <lineage>
        <taxon>Eukaryota</taxon>
        <taxon>Viridiplantae</taxon>
        <taxon>Chlorophyta</taxon>
        <taxon>core chlorophytes</taxon>
        <taxon>Chlorophyceae</taxon>
        <taxon>CS clade</taxon>
        <taxon>Chlamydomonadales</taxon>
        <taxon>Chlamydomonadaceae</taxon>
        <taxon>Chlamydomonas</taxon>
    </lineage>
</organism>
<dbReference type="AlphaFoldDB" id="A0A250XC79"/>